<keyword evidence="1" id="KW-1133">Transmembrane helix</keyword>
<dbReference type="EMBL" id="JAZDWU010000012">
    <property type="protein sequence ID" value="KAK9983004.1"/>
    <property type="molecule type" value="Genomic_DNA"/>
</dbReference>
<evidence type="ECO:0000313" key="4">
    <source>
        <dbReference type="Proteomes" id="UP001459277"/>
    </source>
</evidence>
<name>A0AAW2BAI7_9ROSI</name>
<dbReference type="InterPro" id="IPR002110">
    <property type="entry name" value="Ankyrin_rpt"/>
</dbReference>
<keyword evidence="1" id="KW-0472">Membrane</keyword>
<keyword evidence="1" id="KW-0812">Transmembrane</keyword>
<dbReference type="SUPFAM" id="SSF48403">
    <property type="entry name" value="Ankyrin repeat"/>
    <property type="match status" value="2"/>
</dbReference>
<protein>
    <recommendedName>
        <fullName evidence="2">PGG domain-containing protein</fullName>
    </recommendedName>
</protein>
<dbReference type="SMART" id="SM00248">
    <property type="entry name" value="ANK"/>
    <property type="match status" value="5"/>
</dbReference>
<dbReference type="PANTHER" id="PTHR24177">
    <property type="entry name" value="CASKIN"/>
    <property type="match status" value="1"/>
</dbReference>
<dbReference type="Pfam" id="PF00023">
    <property type="entry name" value="Ank"/>
    <property type="match status" value="1"/>
</dbReference>
<evidence type="ECO:0000259" key="2">
    <source>
        <dbReference type="Pfam" id="PF13962"/>
    </source>
</evidence>
<dbReference type="Gene3D" id="1.25.40.20">
    <property type="entry name" value="Ankyrin repeat-containing domain"/>
    <property type="match status" value="2"/>
</dbReference>
<comment type="caution">
    <text evidence="3">The sequence shown here is derived from an EMBL/GenBank/DDBJ whole genome shotgun (WGS) entry which is preliminary data.</text>
</comment>
<accession>A0AAW2BAI7</accession>
<evidence type="ECO:0000256" key="1">
    <source>
        <dbReference type="SAM" id="Phobius"/>
    </source>
</evidence>
<reference evidence="3 4" key="1">
    <citation type="submission" date="2024-01" db="EMBL/GenBank/DDBJ databases">
        <title>A telomere-to-telomere, gap-free genome of sweet tea (Lithocarpus litseifolius).</title>
        <authorList>
            <person name="Zhou J."/>
        </authorList>
    </citation>
    <scope>NUCLEOTIDE SEQUENCE [LARGE SCALE GENOMIC DNA]</scope>
    <source>
        <strain evidence="3">Zhou-2022a</strain>
        <tissue evidence="3">Leaf</tissue>
    </source>
</reference>
<feature type="domain" description="PGG" evidence="2">
    <location>
        <begin position="538"/>
        <end position="649"/>
    </location>
</feature>
<feature type="transmembrane region" description="Helical" evidence="1">
    <location>
        <begin position="625"/>
        <end position="651"/>
    </location>
</feature>
<evidence type="ECO:0000313" key="3">
    <source>
        <dbReference type="EMBL" id="KAK9983004.1"/>
    </source>
</evidence>
<dbReference type="Pfam" id="PF13962">
    <property type="entry name" value="PGG"/>
    <property type="match status" value="1"/>
</dbReference>
<dbReference type="AlphaFoldDB" id="A0AAW2BAI7"/>
<feature type="transmembrane region" description="Helical" evidence="1">
    <location>
        <begin position="663"/>
        <end position="689"/>
    </location>
</feature>
<keyword evidence="4" id="KW-1185">Reference proteome</keyword>
<proteinExistence type="predicted"/>
<dbReference type="InterPro" id="IPR036770">
    <property type="entry name" value="Ankyrin_rpt-contain_sf"/>
</dbReference>
<sequence length="708" mass="80159">MTSTPVPSNSYRTEEDLYREIKSGQWDSVVNDYETNFRWVHSAGLIKMLGGTVLHLAVSDGAEYIVGKLVKIICKRGMNALKIKNKQGNTPLHVAASTGSLRMCICIAEANPSLGNERNKEGESPLFLAALLGRTDIFLCLSYICESELNNSYCRKNGGETILHCAIKRQCWDLAYQILHQERHQKQQIATFMDERGMSPLLLLADKPSAFKSGCRLGWWSTIIYYCIAVDVPKTIDPERLIKRCKEEEKTHKFIQSLLTMIRVGKKADEENPDGSNVSPKSRYEGTIAESEDHKHYSFWEYCLAPLMIIKFVSSAIFRILGFGEIKKIKETHMLSDLIMKAVIGSTIHGQYFHRGTNPLLTEYKDEFVIIEDDMEGSSTLPPEYIWEVMQMRLHDETPILYAAKNGILEMVEGILDYFPMAIHDETSEGKNIVLLAAEYRQTQVYELFRKRNLRKESMFQKLDKTGNSALHLAATLGEQKTGLIPGAALQMQWEIKWYEHIKNSMPPGFLHLSNNEGKTPGEIFMDTHKNLVEEGGKWLSHTSNACSIVAGLFVTVAFNMSTTVPGDVDENGYPRLEKQLAFNIFAISSYISFYSSLLAVIMFLAILTSGYKESSFRSTLPMKLLLALTAFYLSIASTAISFSAAHFFILRERLKSAAFPSYSWAVLLLIFFAIAGFPLYFHLTWAIFKKVPHHHHMITPAGFHIKH</sequence>
<dbReference type="InterPro" id="IPR026961">
    <property type="entry name" value="PGG_dom"/>
</dbReference>
<organism evidence="3 4">
    <name type="scientific">Lithocarpus litseifolius</name>
    <dbReference type="NCBI Taxonomy" id="425828"/>
    <lineage>
        <taxon>Eukaryota</taxon>
        <taxon>Viridiplantae</taxon>
        <taxon>Streptophyta</taxon>
        <taxon>Embryophyta</taxon>
        <taxon>Tracheophyta</taxon>
        <taxon>Spermatophyta</taxon>
        <taxon>Magnoliopsida</taxon>
        <taxon>eudicotyledons</taxon>
        <taxon>Gunneridae</taxon>
        <taxon>Pentapetalae</taxon>
        <taxon>rosids</taxon>
        <taxon>fabids</taxon>
        <taxon>Fagales</taxon>
        <taxon>Fagaceae</taxon>
        <taxon>Lithocarpus</taxon>
    </lineage>
</organism>
<gene>
    <name evidence="3" type="ORF">SO802_032529</name>
</gene>
<dbReference type="Proteomes" id="UP001459277">
    <property type="component" value="Unassembled WGS sequence"/>
</dbReference>
<dbReference type="PANTHER" id="PTHR24177:SF103">
    <property type="entry name" value="PGG DOMAIN-CONTAINING PROTEIN"/>
    <property type="match status" value="1"/>
</dbReference>
<feature type="transmembrane region" description="Helical" evidence="1">
    <location>
        <begin position="581"/>
        <end position="605"/>
    </location>
</feature>
<dbReference type="GO" id="GO:0016020">
    <property type="term" value="C:membrane"/>
    <property type="evidence" value="ECO:0007669"/>
    <property type="project" value="TreeGrafter"/>
</dbReference>